<dbReference type="AlphaFoldDB" id="A0A368YIG4"/>
<evidence type="ECO:0000256" key="1">
    <source>
        <dbReference type="ARBA" id="ARBA00004202"/>
    </source>
</evidence>
<dbReference type="InterPro" id="IPR027417">
    <property type="entry name" value="P-loop_NTPase"/>
</dbReference>
<dbReference type="InterPro" id="IPR050107">
    <property type="entry name" value="ABC_carbohydrate_import_ATPase"/>
</dbReference>
<dbReference type="FunFam" id="3.40.50.300:FF:000127">
    <property type="entry name" value="Ribose import ATP-binding protein RbsA"/>
    <property type="match status" value="1"/>
</dbReference>
<keyword evidence="2 10" id="KW-0813">Transport</keyword>
<dbReference type="PROSITE" id="PS50893">
    <property type="entry name" value="ABC_TRANSPORTER_2"/>
    <property type="match status" value="2"/>
</dbReference>
<dbReference type="PROSITE" id="PS00211">
    <property type="entry name" value="ABC_TRANSPORTER_1"/>
    <property type="match status" value="1"/>
</dbReference>
<dbReference type="GO" id="GO:0043211">
    <property type="term" value="F:ABC-type carbohydrate transporter activity"/>
    <property type="evidence" value="ECO:0007669"/>
    <property type="project" value="UniProtKB-UniRule"/>
</dbReference>
<dbReference type="PANTHER" id="PTHR43790">
    <property type="entry name" value="CARBOHYDRATE TRANSPORT ATP-BINDING PROTEIN MG119-RELATED"/>
    <property type="match status" value="1"/>
</dbReference>
<proteinExistence type="inferred from homology"/>
<evidence type="ECO:0000256" key="4">
    <source>
        <dbReference type="ARBA" id="ARBA00022597"/>
    </source>
</evidence>
<comment type="catalytic activity">
    <reaction evidence="10">
        <text>D-galactose(out) + ATP + H2O = D-galactose(in) + ADP + phosphate + H(+)</text>
        <dbReference type="Rhea" id="RHEA:60156"/>
        <dbReference type="ChEBI" id="CHEBI:4139"/>
        <dbReference type="ChEBI" id="CHEBI:15377"/>
        <dbReference type="ChEBI" id="CHEBI:15378"/>
        <dbReference type="ChEBI" id="CHEBI:30616"/>
        <dbReference type="ChEBI" id="CHEBI:43474"/>
        <dbReference type="ChEBI" id="CHEBI:456216"/>
        <dbReference type="EC" id="7.5.2.11"/>
    </reaction>
</comment>
<dbReference type="PANTHER" id="PTHR43790:SF7">
    <property type="entry name" value="GALACTOSE_METHYL GALACTOSIDE IMPORT ATP-BINDING PROTEIN MGLA"/>
    <property type="match status" value="1"/>
</dbReference>
<organism evidence="12 13">
    <name type="scientific">Paracoccus lutimaris</name>
    <dbReference type="NCBI Taxonomy" id="1490030"/>
    <lineage>
        <taxon>Bacteria</taxon>
        <taxon>Pseudomonadati</taxon>
        <taxon>Pseudomonadota</taxon>
        <taxon>Alphaproteobacteria</taxon>
        <taxon>Rhodobacterales</taxon>
        <taxon>Paracoccaceae</taxon>
        <taxon>Paracoccus</taxon>
    </lineage>
</organism>
<accession>A0A368YIG4</accession>
<feature type="domain" description="ABC transporter" evidence="11">
    <location>
        <begin position="268"/>
        <end position="507"/>
    </location>
</feature>
<keyword evidence="6 10" id="KW-0547">Nucleotide-binding</keyword>
<dbReference type="CDD" id="cd03216">
    <property type="entry name" value="ABC_Carb_Monos_I"/>
    <property type="match status" value="1"/>
</dbReference>
<evidence type="ECO:0000256" key="9">
    <source>
        <dbReference type="ARBA" id="ARBA00023136"/>
    </source>
</evidence>
<evidence type="ECO:0000313" key="12">
    <source>
        <dbReference type="EMBL" id="RCW78677.1"/>
    </source>
</evidence>
<dbReference type="InterPro" id="IPR003593">
    <property type="entry name" value="AAA+_ATPase"/>
</dbReference>
<evidence type="ECO:0000256" key="2">
    <source>
        <dbReference type="ARBA" id="ARBA00022448"/>
    </source>
</evidence>
<keyword evidence="4 10" id="KW-0762">Sugar transport</keyword>
<comment type="caution">
    <text evidence="12">The sequence shown here is derived from an EMBL/GenBank/DDBJ whole genome shotgun (WGS) entry which is preliminary data.</text>
</comment>
<protein>
    <recommendedName>
        <fullName evidence="10">Ribose/galactose/methyl galactoside import ATP-binding protein</fullName>
        <ecNumber evidence="10">7.5.2.11</ecNumber>
    </recommendedName>
</protein>
<evidence type="ECO:0000256" key="3">
    <source>
        <dbReference type="ARBA" id="ARBA00022475"/>
    </source>
</evidence>
<dbReference type="SMART" id="SM00382">
    <property type="entry name" value="AAA"/>
    <property type="match status" value="2"/>
</dbReference>
<name>A0A368YIG4_9RHOB</name>
<dbReference type="GO" id="GO:0005524">
    <property type="term" value="F:ATP binding"/>
    <property type="evidence" value="ECO:0007669"/>
    <property type="project" value="UniProtKB-UniRule"/>
</dbReference>
<evidence type="ECO:0000256" key="6">
    <source>
        <dbReference type="ARBA" id="ARBA00022741"/>
    </source>
</evidence>
<keyword evidence="5" id="KW-0677">Repeat</keyword>
<dbReference type="Pfam" id="PF00005">
    <property type="entry name" value="ABC_tran"/>
    <property type="match status" value="2"/>
</dbReference>
<dbReference type="RefSeq" id="WP_114350755.1">
    <property type="nucleotide sequence ID" value="NZ_QPJL01000033.1"/>
</dbReference>
<dbReference type="FunFam" id="3.40.50.300:FF:000126">
    <property type="entry name" value="Galactose/methyl galactoside import ATP-binding protein MglA"/>
    <property type="match status" value="1"/>
</dbReference>
<evidence type="ECO:0000256" key="5">
    <source>
        <dbReference type="ARBA" id="ARBA00022737"/>
    </source>
</evidence>
<dbReference type="GO" id="GO:0005886">
    <property type="term" value="C:plasma membrane"/>
    <property type="evidence" value="ECO:0007669"/>
    <property type="project" value="UniProtKB-SubCell"/>
</dbReference>
<keyword evidence="7 10" id="KW-0067">ATP-binding</keyword>
<dbReference type="EMBL" id="QPJL01000033">
    <property type="protein sequence ID" value="RCW78677.1"/>
    <property type="molecule type" value="Genomic_DNA"/>
</dbReference>
<reference evidence="12 13" key="1">
    <citation type="submission" date="2018-07" db="EMBL/GenBank/DDBJ databases">
        <title>Genomic Encyclopedia of Type Strains, Phase III (KMG-III): the genomes of soil and plant-associated and newly described type strains.</title>
        <authorList>
            <person name="Whitman W."/>
        </authorList>
    </citation>
    <scope>NUCLEOTIDE SEQUENCE [LARGE SCALE GENOMIC DNA]</scope>
    <source>
        <strain evidence="12 13">CECT 8525</strain>
    </source>
</reference>
<evidence type="ECO:0000256" key="7">
    <source>
        <dbReference type="ARBA" id="ARBA00022840"/>
    </source>
</evidence>
<comment type="similarity">
    <text evidence="10">Belongs to the ABC transporter superfamily.</text>
</comment>
<dbReference type="GO" id="GO:0015749">
    <property type="term" value="P:monosaccharide transmembrane transport"/>
    <property type="evidence" value="ECO:0007669"/>
    <property type="project" value="UniProtKB-ARBA"/>
</dbReference>
<dbReference type="SUPFAM" id="SSF52540">
    <property type="entry name" value="P-loop containing nucleoside triphosphate hydrolases"/>
    <property type="match status" value="2"/>
</dbReference>
<keyword evidence="13" id="KW-1185">Reference proteome</keyword>
<dbReference type="GO" id="GO:0016887">
    <property type="term" value="F:ATP hydrolysis activity"/>
    <property type="evidence" value="ECO:0007669"/>
    <property type="project" value="InterPro"/>
</dbReference>
<evidence type="ECO:0000256" key="8">
    <source>
        <dbReference type="ARBA" id="ARBA00022967"/>
    </source>
</evidence>
<keyword evidence="3" id="KW-1003">Cell membrane</keyword>
<keyword evidence="10" id="KW-0997">Cell inner membrane</keyword>
<dbReference type="EC" id="7.5.2.11" evidence="10"/>
<dbReference type="Gene3D" id="3.40.50.300">
    <property type="entry name" value="P-loop containing nucleotide triphosphate hydrolases"/>
    <property type="match status" value="2"/>
</dbReference>
<keyword evidence="9 10" id="KW-0472">Membrane</keyword>
<comment type="subcellular location">
    <subcellularLocation>
        <location evidence="10">Cell inner membrane</location>
        <topology evidence="10">Peripheral membrane protein</topology>
    </subcellularLocation>
    <subcellularLocation>
        <location evidence="1">Cell membrane</location>
        <topology evidence="1">Peripheral membrane protein</topology>
    </subcellularLocation>
</comment>
<dbReference type="OrthoDB" id="9805029at2"/>
<evidence type="ECO:0000313" key="13">
    <source>
        <dbReference type="Proteomes" id="UP000253345"/>
    </source>
</evidence>
<evidence type="ECO:0000256" key="10">
    <source>
        <dbReference type="RuleBase" id="RU367029"/>
    </source>
</evidence>
<gene>
    <name evidence="12" type="ORF">DFP89_13319</name>
</gene>
<keyword evidence="8 10" id="KW-1278">Translocase</keyword>
<comment type="function">
    <text evidence="10">Part of an ABC transporter complex involved in carbohydrate import. Could be involved in ribose, galactose and/or methyl galactoside import. Responsible for energy coupling to the transport system.</text>
</comment>
<dbReference type="Proteomes" id="UP000253345">
    <property type="component" value="Unassembled WGS sequence"/>
</dbReference>
<evidence type="ECO:0000259" key="11">
    <source>
        <dbReference type="PROSITE" id="PS50893"/>
    </source>
</evidence>
<feature type="domain" description="ABC transporter" evidence="11">
    <location>
        <begin position="22"/>
        <end position="258"/>
    </location>
</feature>
<sequence>MISERTQAAIDRFKSKADGPLLEIEGIRKEFPGVVALDDVRLSLRRGTVHALMGENGAGKSTLMKIIAGIYTPERGTIRLRGDEVTLSGPLDALERGIAMIHQELALMPYMTVAENIWIRREPLNRLGLVDHAAMARRTRDLFARLNIAIDPLTEVRFLTVAQRQMVEIAKAVSYDSDVLIMDEPTSALTETEVAHLFAIIRDLKSRGIGIVYITHKMNELFEIADEFSVFRDGRYVGTHASNEVTRDDIIRMMVGRDITDMFPKEPADISDTILSVDGLSLDGVFHDISFDLRKGEILGLAGLVGSGRSNVAEALFGVTPATSGRIRIDGQAVRIASPADAMKHGMAFLTEDRKETGCFLPLSILENMQLAMLQDQNVRLGFVEQRAVNRQCAEMRETLRVKTPSMDERIENLSGGNQQKVLIARWLLTRPRILILDEPTRGIDVGAKAEIHRLISRLAGQGVAVIMISSELPEVLGMSDRIMVMHEGHMTGILDRAEADQVKIMELAAR</sequence>
<dbReference type="InterPro" id="IPR003439">
    <property type="entry name" value="ABC_transporter-like_ATP-bd"/>
</dbReference>
<dbReference type="InterPro" id="IPR017871">
    <property type="entry name" value="ABC_transporter-like_CS"/>
</dbReference>
<dbReference type="CDD" id="cd03215">
    <property type="entry name" value="ABC_Carb_Monos_II"/>
    <property type="match status" value="1"/>
</dbReference>